<proteinExistence type="predicted"/>
<evidence type="ECO:0000313" key="1">
    <source>
        <dbReference type="EMBL" id="MBA0647651.1"/>
    </source>
</evidence>
<dbReference type="AlphaFoldDB" id="A0A7J8UB51"/>
<evidence type="ECO:0000313" key="2">
    <source>
        <dbReference type="Proteomes" id="UP000593573"/>
    </source>
</evidence>
<dbReference type="EMBL" id="JABFAB010000005">
    <property type="protein sequence ID" value="MBA0647651.1"/>
    <property type="molecule type" value="Genomic_DNA"/>
</dbReference>
<organism evidence="1 2">
    <name type="scientific">Gossypium klotzschianum</name>
    <dbReference type="NCBI Taxonomy" id="34286"/>
    <lineage>
        <taxon>Eukaryota</taxon>
        <taxon>Viridiplantae</taxon>
        <taxon>Streptophyta</taxon>
        <taxon>Embryophyta</taxon>
        <taxon>Tracheophyta</taxon>
        <taxon>Spermatophyta</taxon>
        <taxon>Magnoliopsida</taxon>
        <taxon>eudicotyledons</taxon>
        <taxon>Gunneridae</taxon>
        <taxon>Pentapetalae</taxon>
        <taxon>rosids</taxon>
        <taxon>malvids</taxon>
        <taxon>Malvales</taxon>
        <taxon>Malvaceae</taxon>
        <taxon>Malvoideae</taxon>
        <taxon>Gossypium</taxon>
    </lineage>
</organism>
<reference evidence="1 2" key="1">
    <citation type="journal article" date="2019" name="Genome Biol. Evol.">
        <title>Insights into the evolution of the New World diploid cottons (Gossypium, subgenus Houzingenia) based on genome sequencing.</title>
        <authorList>
            <person name="Grover C.E."/>
            <person name="Arick M.A. 2nd"/>
            <person name="Thrash A."/>
            <person name="Conover J.L."/>
            <person name="Sanders W.S."/>
            <person name="Peterson D.G."/>
            <person name="Frelichowski J.E."/>
            <person name="Scheffler J.A."/>
            <person name="Scheffler B.E."/>
            <person name="Wendel J.F."/>
        </authorList>
    </citation>
    <scope>NUCLEOTIDE SEQUENCE [LARGE SCALE GENOMIC DNA]</scope>
    <source>
        <strain evidence="1">57</strain>
        <tissue evidence="1">Leaf</tissue>
    </source>
</reference>
<dbReference type="OrthoDB" id="987919at2759"/>
<keyword evidence="2" id="KW-1185">Reference proteome</keyword>
<name>A0A7J8UB51_9ROSI</name>
<protein>
    <submittedName>
        <fullName evidence="1">Uncharacterized protein</fullName>
    </submittedName>
</protein>
<sequence length="52" mass="6092">MSQSDKRSLVSLLIDVNWLICCYWENSSHGLVRTVNVVDLTDFYLRKIGWCN</sequence>
<accession>A0A7J8UB51</accession>
<dbReference type="Proteomes" id="UP000593573">
    <property type="component" value="Unassembled WGS sequence"/>
</dbReference>
<gene>
    <name evidence="1" type="ORF">Goklo_015493</name>
</gene>
<comment type="caution">
    <text evidence="1">The sequence shown here is derived from an EMBL/GenBank/DDBJ whole genome shotgun (WGS) entry which is preliminary data.</text>
</comment>